<feature type="signal peptide" evidence="1">
    <location>
        <begin position="1"/>
        <end position="15"/>
    </location>
</feature>
<dbReference type="EMBL" id="JAIVGD010000011">
    <property type="protein sequence ID" value="KAH0770512.1"/>
    <property type="molecule type" value="Genomic_DNA"/>
</dbReference>
<gene>
    <name evidence="2" type="ORF">KY290_014493</name>
</gene>
<reference evidence="2 3" key="1">
    <citation type="journal article" date="2021" name="bioRxiv">
        <title>Chromosome-scale and haplotype-resolved genome assembly of a tetraploid potato cultivar.</title>
        <authorList>
            <person name="Sun H."/>
            <person name="Jiao W.-B."/>
            <person name="Krause K."/>
            <person name="Campoy J.A."/>
            <person name="Goel M."/>
            <person name="Folz-Donahue K."/>
            <person name="Kukat C."/>
            <person name="Huettel B."/>
            <person name="Schneeberger K."/>
        </authorList>
    </citation>
    <scope>NUCLEOTIDE SEQUENCE [LARGE SCALE GENOMIC DNA]</scope>
    <source>
        <strain evidence="2">SolTubOtavaFocal</strain>
        <tissue evidence="2">Leaves</tissue>
    </source>
</reference>
<comment type="caution">
    <text evidence="2">The sequence shown here is derived from an EMBL/GenBank/DDBJ whole genome shotgun (WGS) entry which is preliminary data.</text>
</comment>
<name>A0ABQ7VPT3_SOLTU</name>
<feature type="chain" id="PRO_5045869407" evidence="1">
    <location>
        <begin position="16"/>
        <end position="97"/>
    </location>
</feature>
<accession>A0ABQ7VPT3</accession>
<proteinExistence type="predicted"/>
<evidence type="ECO:0000313" key="2">
    <source>
        <dbReference type="EMBL" id="KAH0770512.1"/>
    </source>
</evidence>
<keyword evidence="1" id="KW-0732">Signal</keyword>
<dbReference type="Proteomes" id="UP000826656">
    <property type="component" value="Unassembled WGS sequence"/>
</dbReference>
<sequence length="97" mass="10544">MVEKWVLMIVWSVSGDLVLKSSLEMEKMGEQRGLVVRCCSLVNLEVTGGSMEVETMGFCIGVEFGGISPKKEKMNEGVLGCRRLAEIRGGGCLCAKK</sequence>
<keyword evidence="3" id="KW-1185">Reference proteome</keyword>
<evidence type="ECO:0000256" key="1">
    <source>
        <dbReference type="SAM" id="SignalP"/>
    </source>
</evidence>
<protein>
    <submittedName>
        <fullName evidence="2">Uncharacterized protein</fullName>
    </submittedName>
</protein>
<evidence type="ECO:0000313" key="3">
    <source>
        <dbReference type="Proteomes" id="UP000826656"/>
    </source>
</evidence>
<organism evidence="2 3">
    <name type="scientific">Solanum tuberosum</name>
    <name type="common">Potato</name>
    <dbReference type="NCBI Taxonomy" id="4113"/>
    <lineage>
        <taxon>Eukaryota</taxon>
        <taxon>Viridiplantae</taxon>
        <taxon>Streptophyta</taxon>
        <taxon>Embryophyta</taxon>
        <taxon>Tracheophyta</taxon>
        <taxon>Spermatophyta</taxon>
        <taxon>Magnoliopsida</taxon>
        <taxon>eudicotyledons</taxon>
        <taxon>Gunneridae</taxon>
        <taxon>Pentapetalae</taxon>
        <taxon>asterids</taxon>
        <taxon>lamiids</taxon>
        <taxon>Solanales</taxon>
        <taxon>Solanaceae</taxon>
        <taxon>Solanoideae</taxon>
        <taxon>Solaneae</taxon>
        <taxon>Solanum</taxon>
    </lineage>
</organism>